<dbReference type="EMBL" id="FWXY01000002">
    <property type="protein sequence ID" value="SMC46457.1"/>
    <property type="molecule type" value="Genomic_DNA"/>
</dbReference>
<sequence length="333" mass="36702">MIYAMTLFHSTTGSNRRRVRNNKEAHSQFNPLLFGVSVICHFVVFAAFFFIQNLVPSPPVQLPMVKVNLVSLGEINPVDEPSPPVPLDTSGEKITTPSSHETLVEPEPPAPPVKVTSKKIIELPPVSSPVPVAKIPVKTPGVKKKSVLEKKIQSSPEPTPLKPAVPRKKISLKKKTYQPEKVLASRKKQMAKTVKKQEKNSIDTALKRLQKKVAAQGSKQGAMFGADGARISGNGNKTRAIDLYNLELMYRIQQNWAFNPQLAGGNDSTEVRILIKILKSGQIRDIWFETRSGNRLLDESALKAVKKSNPLSPLPKGYQSYDVGLIFTPSGLM</sequence>
<comment type="subcellular location">
    <subcellularLocation>
        <location evidence="1">Membrane</location>
        <topology evidence="1">Single-pass membrane protein</topology>
    </subcellularLocation>
</comment>
<evidence type="ECO:0000256" key="6">
    <source>
        <dbReference type="SAM" id="Phobius"/>
    </source>
</evidence>
<dbReference type="InterPro" id="IPR051045">
    <property type="entry name" value="TonB-dependent_transducer"/>
</dbReference>
<evidence type="ECO:0000256" key="1">
    <source>
        <dbReference type="ARBA" id="ARBA00004167"/>
    </source>
</evidence>
<feature type="compositionally biased region" description="Polar residues" evidence="5">
    <location>
        <begin position="92"/>
        <end position="101"/>
    </location>
</feature>
<dbReference type="Proteomes" id="UP000192418">
    <property type="component" value="Unassembled WGS sequence"/>
</dbReference>
<reference evidence="7 8" key="1">
    <citation type="submission" date="2017-04" db="EMBL/GenBank/DDBJ databases">
        <authorList>
            <person name="Afonso C.L."/>
            <person name="Miller P.J."/>
            <person name="Scott M.A."/>
            <person name="Spackman E."/>
            <person name="Goraichik I."/>
            <person name="Dimitrov K.M."/>
            <person name="Suarez D.L."/>
            <person name="Swayne D.E."/>
        </authorList>
    </citation>
    <scope>NUCLEOTIDE SEQUENCE [LARGE SCALE GENOMIC DNA]</scope>
    <source>
        <strain evidence="7 8">DSM 3385</strain>
    </source>
</reference>
<feature type="region of interest" description="Disordered" evidence="5">
    <location>
        <begin position="80"/>
        <end position="112"/>
    </location>
</feature>
<evidence type="ECO:0000313" key="8">
    <source>
        <dbReference type="Proteomes" id="UP000192418"/>
    </source>
</evidence>
<keyword evidence="4 6" id="KW-0472">Membrane</keyword>
<dbReference type="STRING" id="1121400.SAMN02746065_102214"/>
<keyword evidence="7" id="KW-0131">Cell cycle</keyword>
<keyword evidence="2 6" id="KW-0812">Transmembrane</keyword>
<evidence type="ECO:0000256" key="3">
    <source>
        <dbReference type="ARBA" id="ARBA00022989"/>
    </source>
</evidence>
<name>A0A1W1ZDK5_9BACT</name>
<organism evidence="7 8">
    <name type="scientific">Desulfocicer vacuolatum DSM 3385</name>
    <dbReference type="NCBI Taxonomy" id="1121400"/>
    <lineage>
        <taxon>Bacteria</taxon>
        <taxon>Pseudomonadati</taxon>
        <taxon>Thermodesulfobacteriota</taxon>
        <taxon>Desulfobacteria</taxon>
        <taxon>Desulfobacterales</taxon>
        <taxon>Desulfobacteraceae</taxon>
        <taxon>Desulfocicer</taxon>
    </lineage>
</organism>
<dbReference type="InterPro" id="IPR006260">
    <property type="entry name" value="TonB/TolA_C"/>
</dbReference>
<dbReference type="GO" id="GO:0051301">
    <property type="term" value="P:cell division"/>
    <property type="evidence" value="ECO:0007669"/>
    <property type="project" value="UniProtKB-KW"/>
</dbReference>
<gene>
    <name evidence="7" type="ORF">SAMN02746065_102214</name>
</gene>
<feature type="transmembrane region" description="Helical" evidence="6">
    <location>
        <begin position="32"/>
        <end position="51"/>
    </location>
</feature>
<keyword evidence="7" id="KW-0132">Cell division</keyword>
<proteinExistence type="predicted"/>
<dbReference type="PANTHER" id="PTHR33446">
    <property type="entry name" value="PROTEIN TONB-RELATED"/>
    <property type="match status" value="1"/>
</dbReference>
<evidence type="ECO:0000256" key="4">
    <source>
        <dbReference type="ARBA" id="ARBA00023136"/>
    </source>
</evidence>
<keyword evidence="3 6" id="KW-1133">Transmembrane helix</keyword>
<dbReference type="NCBIfam" id="TIGR01352">
    <property type="entry name" value="tonB_Cterm"/>
    <property type="match status" value="1"/>
</dbReference>
<dbReference type="GO" id="GO:0016020">
    <property type="term" value="C:membrane"/>
    <property type="evidence" value="ECO:0007669"/>
    <property type="project" value="UniProtKB-SubCell"/>
</dbReference>
<dbReference type="Gene3D" id="3.30.1150.10">
    <property type="match status" value="1"/>
</dbReference>
<evidence type="ECO:0000256" key="5">
    <source>
        <dbReference type="SAM" id="MobiDB-lite"/>
    </source>
</evidence>
<evidence type="ECO:0000313" key="7">
    <source>
        <dbReference type="EMBL" id="SMC46457.1"/>
    </source>
</evidence>
<keyword evidence="8" id="KW-1185">Reference proteome</keyword>
<protein>
    <submittedName>
        <fullName evidence="7">Cell division and transport-associated protein TolA</fullName>
    </submittedName>
</protein>
<evidence type="ECO:0000256" key="2">
    <source>
        <dbReference type="ARBA" id="ARBA00022692"/>
    </source>
</evidence>
<dbReference type="AlphaFoldDB" id="A0A1W1ZDK5"/>
<dbReference type="Pfam" id="PF13103">
    <property type="entry name" value="TonB_2"/>
    <property type="match status" value="1"/>
</dbReference>
<accession>A0A1W1ZDK5</accession>
<dbReference type="SUPFAM" id="SSF74653">
    <property type="entry name" value="TolA/TonB C-terminal domain"/>
    <property type="match status" value="1"/>
</dbReference>